<dbReference type="EMBL" id="JRLX01000011">
    <property type="protein sequence ID" value="KGO86248.1"/>
    <property type="molecule type" value="Genomic_DNA"/>
</dbReference>
<feature type="transmembrane region" description="Helical" evidence="1">
    <location>
        <begin position="35"/>
        <end position="53"/>
    </location>
</feature>
<dbReference type="eggNOG" id="ENOG502ZYKR">
    <property type="taxonomic scope" value="Bacteria"/>
</dbReference>
<accession>A0A0A2M489</accession>
<keyword evidence="1" id="KW-0812">Transmembrane</keyword>
<dbReference type="AlphaFoldDB" id="A0A0A2M489"/>
<comment type="caution">
    <text evidence="2">The sequence shown here is derived from an EMBL/GenBank/DDBJ whole genome shotgun (WGS) entry which is preliminary data.</text>
</comment>
<feature type="transmembrane region" description="Helical" evidence="1">
    <location>
        <begin position="7"/>
        <end position="29"/>
    </location>
</feature>
<keyword evidence="1" id="KW-0472">Membrane</keyword>
<gene>
    <name evidence="2" type="ORF">Q765_11745</name>
</gene>
<organism evidence="2 3">
    <name type="scientific">Flavobacterium rivuli WB 3.3-2 = DSM 21788</name>
    <dbReference type="NCBI Taxonomy" id="1121895"/>
    <lineage>
        <taxon>Bacteria</taxon>
        <taxon>Pseudomonadati</taxon>
        <taxon>Bacteroidota</taxon>
        <taxon>Flavobacteriia</taxon>
        <taxon>Flavobacteriales</taxon>
        <taxon>Flavobacteriaceae</taxon>
        <taxon>Flavobacterium</taxon>
    </lineage>
</organism>
<dbReference type="OrthoDB" id="1368493at2"/>
<keyword evidence="3" id="KW-1185">Reference proteome</keyword>
<evidence type="ECO:0000256" key="1">
    <source>
        <dbReference type="SAM" id="Phobius"/>
    </source>
</evidence>
<sequence>MASIKQIFTRIHFGLLVFVLFNFFISQLISFNSTIIFIAKIIICITGAALFFYNYKPFKRRVIYYAVYVLSPVIVIIAWLADGIFGTMLASVLLFFIYPKDVVYKKDGLIIYKEFAGLMNAGRTYEINETKFFLFEKHIGRIRTDESFDFEDSSVTIKNDSAVIRYKVSNYQDVQVMKDTVARFKIY</sequence>
<proteinExistence type="predicted"/>
<evidence type="ECO:0000313" key="3">
    <source>
        <dbReference type="Proteomes" id="UP000030152"/>
    </source>
</evidence>
<protein>
    <submittedName>
        <fullName evidence="2">Uncharacterized protein</fullName>
    </submittedName>
</protein>
<dbReference type="RefSeq" id="WP_020211839.1">
    <property type="nucleotide sequence ID" value="NZ_JRLX01000011.1"/>
</dbReference>
<evidence type="ECO:0000313" key="2">
    <source>
        <dbReference type="EMBL" id="KGO86248.1"/>
    </source>
</evidence>
<reference evidence="2 3" key="1">
    <citation type="submission" date="2013-09" db="EMBL/GenBank/DDBJ databases">
        <authorList>
            <person name="Zeng Z."/>
            <person name="Chen C."/>
        </authorList>
    </citation>
    <scope>NUCLEOTIDE SEQUENCE [LARGE SCALE GENOMIC DNA]</scope>
    <source>
        <strain evidence="2 3">WB 3.3-2</strain>
    </source>
</reference>
<keyword evidence="1" id="KW-1133">Transmembrane helix</keyword>
<name>A0A0A2M489_9FLAO</name>
<dbReference type="Proteomes" id="UP000030152">
    <property type="component" value="Unassembled WGS sequence"/>
</dbReference>
<feature type="transmembrane region" description="Helical" evidence="1">
    <location>
        <begin position="65"/>
        <end position="98"/>
    </location>
</feature>